<gene>
    <name evidence="1" type="ORF">Scep_004120</name>
</gene>
<evidence type="ECO:0000313" key="2">
    <source>
        <dbReference type="Proteomes" id="UP001419268"/>
    </source>
</evidence>
<name>A0AAP0KRY6_9MAGN</name>
<dbReference type="AlphaFoldDB" id="A0AAP0KRY6"/>
<dbReference type="EMBL" id="JBBNAG010000002">
    <property type="protein sequence ID" value="KAK9157546.1"/>
    <property type="molecule type" value="Genomic_DNA"/>
</dbReference>
<keyword evidence="2" id="KW-1185">Reference proteome</keyword>
<protein>
    <submittedName>
        <fullName evidence="1">Uncharacterized protein</fullName>
    </submittedName>
</protein>
<proteinExistence type="predicted"/>
<organism evidence="1 2">
    <name type="scientific">Stephania cephalantha</name>
    <dbReference type="NCBI Taxonomy" id="152367"/>
    <lineage>
        <taxon>Eukaryota</taxon>
        <taxon>Viridiplantae</taxon>
        <taxon>Streptophyta</taxon>
        <taxon>Embryophyta</taxon>
        <taxon>Tracheophyta</taxon>
        <taxon>Spermatophyta</taxon>
        <taxon>Magnoliopsida</taxon>
        <taxon>Ranunculales</taxon>
        <taxon>Menispermaceae</taxon>
        <taxon>Menispermoideae</taxon>
        <taxon>Cissampelideae</taxon>
        <taxon>Stephania</taxon>
    </lineage>
</organism>
<sequence>MRTSDDNEVLYEDNEEHARLEDLDTLMRARYPTIQVYLQLIEDKRAKSISKQNFSILSLATEAFDLSRDVIRAHSQINTRLHDKLFPIRT</sequence>
<dbReference type="Proteomes" id="UP001419268">
    <property type="component" value="Unassembled WGS sequence"/>
</dbReference>
<accession>A0AAP0KRY6</accession>
<comment type="caution">
    <text evidence="1">The sequence shown here is derived from an EMBL/GenBank/DDBJ whole genome shotgun (WGS) entry which is preliminary data.</text>
</comment>
<evidence type="ECO:0000313" key="1">
    <source>
        <dbReference type="EMBL" id="KAK9157546.1"/>
    </source>
</evidence>
<reference evidence="1 2" key="1">
    <citation type="submission" date="2024-01" db="EMBL/GenBank/DDBJ databases">
        <title>Genome assemblies of Stephania.</title>
        <authorList>
            <person name="Yang L."/>
        </authorList>
    </citation>
    <scope>NUCLEOTIDE SEQUENCE [LARGE SCALE GENOMIC DNA]</scope>
    <source>
        <strain evidence="1">JXDWG</strain>
        <tissue evidence="1">Leaf</tissue>
    </source>
</reference>